<reference evidence="2 3" key="1">
    <citation type="submission" date="2024-01" db="EMBL/GenBank/DDBJ databases">
        <title>Genome assemblies of Stephania.</title>
        <authorList>
            <person name="Yang L."/>
        </authorList>
    </citation>
    <scope>NUCLEOTIDE SEQUENCE [LARGE SCALE GENOMIC DNA]</scope>
    <source>
        <strain evidence="2">YNDBR</strain>
        <tissue evidence="2">Leaf</tissue>
    </source>
</reference>
<feature type="region of interest" description="Disordered" evidence="1">
    <location>
        <begin position="1"/>
        <end position="23"/>
    </location>
</feature>
<feature type="compositionally biased region" description="Polar residues" evidence="1">
    <location>
        <begin position="1"/>
        <end position="10"/>
    </location>
</feature>
<gene>
    <name evidence="2" type="ORF">Syun_008520</name>
</gene>
<dbReference type="EMBL" id="JBBNAF010000004">
    <property type="protein sequence ID" value="KAK9150211.1"/>
    <property type="molecule type" value="Genomic_DNA"/>
</dbReference>
<evidence type="ECO:0000313" key="3">
    <source>
        <dbReference type="Proteomes" id="UP001420932"/>
    </source>
</evidence>
<keyword evidence="3" id="KW-1185">Reference proteome</keyword>
<organism evidence="2 3">
    <name type="scientific">Stephania yunnanensis</name>
    <dbReference type="NCBI Taxonomy" id="152371"/>
    <lineage>
        <taxon>Eukaryota</taxon>
        <taxon>Viridiplantae</taxon>
        <taxon>Streptophyta</taxon>
        <taxon>Embryophyta</taxon>
        <taxon>Tracheophyta</taxon>
        <taxon>Spermatophyta</taxon>
        <taxon>Magnoliopsida</taxon>
        <taxon>Ranunculales</taxon>
        <taxon>Menispermaceae</taxon>
        <taxon>Menispermoideae</taxon>
        <taxon>Cissampelideae</taxon>
        <taxon>Stephania</taxon>
    </lineage>
</organism>
<dbReference type="AlphaFoldDB" id="A0AAP0KCQ0"/>
<proteinExistence type="predicted"/>
<evidence type="ECO:0000313" key="2">
    <source>
        <dbReference type="EMBL" id="KAK9150211.1"/>
    </source>
</evidence>
<comment type="caution">
    <text evidence="2">The sequence shown here is derived from an EMBL/GenBank/DDBJ whole genome shotgun (WGS) entry which is preliminary data.</text>
</comment>
<accession>A0AAP0KCQ0</accession>
<sequence>MASKNGSSSVARGYVEAADERRGTCEAADARQRWRRRLNNGGAAVAAGGISRSSGMLAAGEVKVADGGSRN</sequence>
<dbReference type="Proteomes" id="UP001420932">
    <property type="component" value="Unassembled WGS sequence"/>
</dbReference>
<name>A0AAP0KCQ0_9MAGN</name>
<protein>
    <submittedName>
        <fullName evidence="2">Uncharacterized protein</fullName>
    </submittedName>
</protein>
<evidence type="ECO:0000256" key="1">
    <source>
        <dbReference type="SAM" id="MobiDB-lite"/>
    </source>
</evidence>